<reference evidence="4 5" key="1">
    <citation type="submission" date="2017-06" db="EMBL/GenBank/DDBJ databases">
        <authorList>
            <person name="Kim H.J."/>
            <person name="Triplett B.A."/>
        </authorList>
    </citation>
    <scope>NUCLEOTIDE SEQUENCE [LARGE SCALE GENOMIC DNA]</scope>
    <source>
        <strain evidence="4 5">DSM 18704</strain>
    </source>
</reference>
<keyword evidence="2" id="KW-0472">Membrane</keyword>
<dbReference type="RefSeq" id="WP_089410009.1">
    <property type="nucleotide sequence ID" value="NZ_FZOU01000009.1"/>
</dbReference>
<dbReference type="PROSITE" id="PS51257">
    <property type="entry name" value="PROKAR_LIPOPROTEIN"/>
    <property type="match status" value="1"/>
</dbReference>
<evidence type="ECO:0000256" key="2">
    <source>
        <dbReference type="RuleBase" id="RU362097"/>
    </source>
</evidence>
<dbReference type="InterPro" id="IPR003423">
    <property type="entry name" value="OMP_efflux"/>
</dbReference>
<keyword evidence="5" id="KW-1185">Reference proteome</keyword>
<comment type="subcellular location">
    <subcellularLocation>
        <location evidence="2">Cell membrane</location>
        <topology evidence="2">Lipid-anchor</topology>
    </subcellularLocation>
</comment>
<keyword evidence="2" id="KW-0564">Palmitate</keyword>
<keyword evidence="2" id="KW-1134">Transmembrane beta strand</keyword>
<dbReference type="GO" id="GO:0005886">
    <property type="term" value="C:plasma membrane"/>
    <property type="evidence" value="ECO:0007669"/>
    <property type="project" value="UniProtKB-SubCell"/>
</dbReference>
<dbReference type="NCBIfam" id="TIGR01845">
    <property type="entry name" value="outer_NodT"/>
    <property type="match status" value="1"/>
</dbReference>
<comment type="similarity">
    <text evidence="1 2">Belongs to the outer membrane factor (OMF) (TC 1.B.17) family.</text>
</comment>
<evidence type="ECO:0000256" key="1">
    <source>
        <dbReference type="ARBA" id="ARBA00007613"/>
    </source>
</evidence>
<proteinExistence type="inferred from homology"/>
<dbReference type="Proteomes" id="UP000198356">
    <property type="component" value="Unassembled WGS sequence"/>
</dbReference>
<dbReference type="InterPro" id="IPR010131">
    <property type="entry name" value="MdtP/NodT-like"/>
</dbReference>
<feature type="region of interest" description="Disordered" evidence="3">
    <location>
        <begin position="275"/>
        <end position="301"/>
    </location>
</feature>
<evidence type="ECO:0000313" key="5">
    <source>
        <dbReference type="Proteomes" id="UP000198356"/>
    </source>
</evidence>
<dbReference type="Pfam" id="PF02321">
    <property type="entry name" value="OEP"/>
    <property type="match status" value="2"/>
</dbReference>
<dbReference type="PANTHER" id="PTHR30203">
    <property type="entry name" value="OUTER MEMBRANE CATION EFFLUX PROTEIN"/>
    <property type="match status" value="1"/>
</dbReference>
<accession>A0A239M2V5</accession>
<keyword evidence="2" id="KW-0449">Lipoprotein</keyword>
<dbReference type="GO" id="GO:0015562">
    <property type="term" value="F:efflux transmembrane transporter activity"/>
    <property type="evidence" value="ECO:0007669"/>
    <property type="project" value="InterPro"/>
</dbReference>
<evidence type="ECO:0000313" key="4">
    <source>
        <dbReference type="EMBL" id="SNT36284.1"/>
    </source>
</evidence>
<dbReference type="Gene3D" id="2.20.200.10">
    <property type="entry name" value="Outer membrane efflux proteins (OEP)"/>
    <property type="match status" value="1"/>
</dbReference>
<dbReference type="Gene3D" id="1.20.1600.10">
    <property type="entry name" value="Outer membrane efflux proteins (OEP)"/>
    <property type="match status" value="1"/>
</dbReference>
<dbReference type="EMBL" id="FZOU01000009">
    <property type="protein sequence ID" value="SNT36284.1"/>
    <property type="molecule type" value="Genomic_DNA"/>
</dbReference>
<protein>
    <submittedName>
        <fullName evidence="4">Outer membrane protein, multidrug efflux system</fullName>
    </submittedName>
</protein>
<evidence type="ECO:0000256" key="3">
    <source>
        <dbReference type="SAM" id="MobiDB-lite"/>
    </source>
</evidence>
<gene>
    <name evidence="4" type="ORF">SAMN05421770_10924</name>
</gene>
<organism evidence="4 5">
    <name type="scientific">Granulicella rosea</name>
    <dbReference type="NCBI Taxonomy" id="474952"/>
    <lineage>
        <taxon>Bacteria</taxon>
        <taxon>Pseudomonadati</taxon>
        <taxon>Acidobacteriota</taxon>
        <taxon>Terriglobia</taxon>
        <taxon>Terriglobales</taxon>
        <taxon>Acidobacteriaceae</taxon>
        <taxon>Granulicella</taxon>
    </lineage>
</organism>
<dbReference type="AlphaFoldDB" id="A0A239M2V5"/>
<dbReference type="PANTHER" id="PTHR30203:SF33">
    <property type="entry name" value="BLR4455 PROTEIN"/>
    <property type="match status" value="1"/>
</dbReference>
<dbReference type="OrthoDB" id="9783163at2"/>
<sequence length="488" mass="52023">MKHTLVWLKSVRNAATGGLLLAAIAGCNVGPKYTRPVVPAPPAFRGADDAAVASDAANSLGDQQWSQVFREPELQALIATALKNNFDVRIAAQHILEQQAQVQITRSQQFPTLSVGGTGIGADIPALNSGSSSSSSSSNSSSSSALSSPLVEGAFTLSASWTPDFWGLYRKQTEAARDQLLAQTWAQRAVRMSLIQQVVTAYVQLRALDRQLEITKQTLKVRQDSVDLTTKLANGGSVPLSDLRQAEQLLYTASSQLPQIEQQIQQQENSLSVLLGANPGPIAHTSPTALTPPPENLPTGIPSQLLERRPDIQQAEATLKQANANIGVARAQFFPQLSISGSAGIGGNSFPNIFSSNSRTIYGLGSLAQPIFAGGKLTGQLNLSKATKEEMVITYQKTIAGAFRDVSNALVAVNKQHAYREQQEKLVAAAQDSTRLARLRYEGGATSYLEVLTTDSSLFSAQLNLVSAQQGEALTLVQLYSALGGGWQ</sequence>
<keyword evidence="2" id="KW-0812">Transmembrane</keyword>
<name>A0A239M2V5_9BACT</name>
<dbReference type="SUPFAM" id="SSF56954">
    <property type="entry name" value="Outer membrane efflux proteins (OEP)"/>
    <property type="match status" value="1"/>
</dbReference>